<evidence type="ECO:0000256" key="3">
    <source>
        <dbReference type="ARBA" id="ARBA00022692"/>
    </source>
</evidence>
<dbReference type="AlphaFoldDB" id="A0AAD7XJA5"/>
<gene>
    <name evidence="11" type="ORF">CTAYLR_001979</name>
</gene>
<reference evidence="11" key="1">
    <citation type="submission" date="2023-01" db="EMBL/GenBank/DDBJ databases">
        <title>Metagenome sequencing of chrysophaentin producing Chrysophaeum taylorii.</title>
        <authorList>
            <person name="Davison J."/>
            <person name="Bewley C."/>
        </authorList>
    </citation>
    <scope>NUCLEOTIDE SEQUENCE</scope>
    <source>
        <strain evidence="11">NIES-1699</strain>
    </source>
</reference>
<feature type="transmembrane region" description="Helical" evidence="9">
    <location>
        <begin position="54"/>
        <end position="75"/>
    </location>
</feature>
<feature type="signal peptide" evidence="10">
    <location>
        <begin position="1"/>
        <end position="16"/>
    </location>
</feature>
<dbReference type="Gene3D" id="1.20.5.3310">
    <property type="match status" value="1"/>
</dbReference>
<organism evidence="11 12">
    <name type="scientific">Chrysophaeum taylorii</name>
    <dbReference type="NCBI Taxonomy" id="2483200"/>
    <lineage>
        <taxon>Eukaryota</taxon>
        <taxon>Sar</taxon>
        <taxon>Stramenopiles</taxon>
        <taxon>Ochrophyta</taxon>
        <taxon>Pelagophyceae</taxon>
        <taxon>Pelagomonadales</taxon>
        <taxon>Pelagomonadaceae</taxon>
        <taxon>Chrysophaeum</taxon>
    </lineage>
</organism>
<feature type="chain" id="PRO_5041955419" evidence="10">
    <location>
        <begin position="17"/>
        <end position="130"/>
    </location>
</feature>
<dbReference type="Proteomes" id="UP001230188">
    <property type="component" value="Unassembled WGS sequence"/>
</dbReference>
<dbReference type="EMBL" id="JAQMWT010000526">
    <property type="protein sequence ID" value="KAJ8600239.1"/>
    <property type="molecule type" value="Genomic_DNA"/>
</dbReference>
<keyword evidence="4" id="KW-0653">Protein transport</keyword>
<evidence type="ECO:0000256" key="10">
    <source>
        <dbReference type="SAM" id="SignalP"/>
    </source>
</evidence>
<protein>
    <submittedName>
        <fullName evidence="11">Uncharacterized protein</fullName>
    </submittedName>
</protein>
<dbReference type="InterPro" id="IPR003369">
    <property type="entry name" value="TatA/B/E"/>
</dbReference>
<feature type="region of interest" description="Disordered" evidence="8">
    <location>
        <begin position="105"/>
        <end position="130"/>
    </location>
</feature>
<keyword evidence="12" id="KW-1185">Reference proteome</keyword>
<accession>A0AAD7XJA5</accession>
<feature type="compositionally biased region" description="Basic and acidic residues" evidence="8">
    <location>
        <begin position="119"/>
        <end position="130"/>
    </location>
</feature>
<evidence type="ECO:0000256" key="9">
    <source>
        <dbReference type="SAM" id="Phobius"/>
    </source>
</evidence>
<evidence type="ECO:0000256" key="1">
    <source>
        <dbReference type="ARBA" id="ARBA00004167"/>
    </source>
</evidence>
<evidence type="ECO:0000313" key="11">
    <source>
        <dbReference type="EMBL" id="KAJ8600239.1"/>
    </source>
</evidence>
<evidence type="ECO:0000256" key="4">
    <source>
        <dbReference type="ARBA" id="ARBA00022927"/>
    </source>
</evidence>
<comment type="subcellular location">
    <subcellularLocation>
        <location evidence="1">Membrane</location>
        <topology evidence="1">Single-pass membrane protein</topology>
    </subcellularLocation>
</comment>
<keyword evidence="10" id="KW-0732">Signal</keyword>
<evidence type="ECO:0000256" key="6">
    <source>
        <dbReference type="ARBA" id="ARBA00023010"/>
    </source>
</evidence>
<dbReference type="PANTHER" id="PTHR33162:SF1">
    <property type="entry name" value="SEC-INDEPENDENT PROTEIN TRANSLOCASE PROTEIN TATA, CHLOROPLASTIC"/>
    <property type="match status" value="1"/>
</dbReference>
<keyword evidence="6" id="KW-0811">Translocation</keyword>
<dbReference type="GO" id="GO:0015031">
    <property type="term" value="P:protein transport"/>
    <property type="evidence" value="ECO:0007669"/>
    <property type="project" value="UniProtKB-KW"/>
</dbReference>
<evidence type="ECO:0000256" key="2">
    <source>
        <dbReference type="ARBA" id="ARBA00022448"/>
    </source>
</evidence>
<proteinExistence type="predicted"/>
<name>A0AAD7XJA5_9STRA</name>
<dbReference type="PANTHER" id="PTHR33162">
    <property type="entry name" value="SEC-INDEPENDENT PROTEIN TRANSLOCASE PROTEIN TATA, CHLOROPLASTIC"/>
    <property type="match status" value="1"/>
</dbReference>
<keyword evidence="5 9" id="KW-1133">Transmembrane helix</keyword>
<comment type="caution">
    <text evidence="11">The sequence shown here is derived from an EMBL/GenBank/DDBJ whole genome shotgun (WGS) entry which is preliminary data.</text>
</comment>
<dbReference type="GO" id="GO:0016020">
    <property type="term" value="C:membrane"/>
    <property type="evidence" value="ECO:0007669"/>
    <property type="project" value="UniProtKB-SubCell"/>
</dbReference>
<evidence type="ECO:0000313" key="12">
    <source>
        <dbReference type="Proteomes" id="UP001230188"/>
    </source>
</evidence>
<keyword evidence="7 9" id="KW-0472">Membrane</keyword>
<keyword evidence="2" id="KW-0813">Transport</keyword>
<keyword evidence="3 9" id="KW-0812">Transmembrane</keyword>
<evidence type="ECO:0000256" key="5">
    <source>
        <dbReference type="ARBA" id="ARBA00022989"/>
    </source>
</evidence>
<sequence>MMRLLVLVSAALSAHAFTIPARSLSVSTRHALPRASSVARRQPNLAPARASVQMGLFGLGMPEIAVILGIAGFILGPEKLTSMAKDFGKIAGDLKEVPKEFAEGMKESEQAQAALQTKETPEPKEDTVQT</sequence>
<evidence type="ECO:0000256" key="8">
    <source>
        <dbReference type="SAM" id="MobiDB-lite"/>
    </source>
</evidence>
<evidence type="ECO:0000256" key="7">
    <source>
        <dbReference type="ARBA" id="ARBA00023136"/>
    </source>
</evidence>
<dbReference type="Pfam" id="PF02416">
    <property type="entry name" value="TatA_B_E"/>
    <property type="match status" value="1"/>
</dbReference>